<sequence length="145" mass="16317">MREPHNSGLPPPRHQFLDLSFPILTVAILLSPSAVSSRNGLRCLCRSLVPTPGEQHRPATAAALARPCIRSGEGHRPRFPPPLPAAPPMPCAIDERRRLLHRRCQPPRIVCKPTRGSTINVVGFVYLRYVTEPKTLWSWYEPYIN</sequence>
<keyword evidence="2" id="KW-1185">Reference proteome</keyword>
<evidence type="ECO:0000313" key="1">
    <source>
        <dbReference type="EnsemblPlants" id="ONIVA04G00570.2"/>
    </source>
</evidence>
<dbReference type="EnsemblPlants" id="ONIVA04G00570.2">
    <property type="protein sequence ID" value="ONIVA04G00570.2"/>
    <property type="gene ID" value="ONIVA04G00570"/>
</dbReference>
<dbReference type="Proteomes" id="UP000006591">
    <property type="component" value="Chromosome 4"/>
</dbReference>
<organism evidence="1">
    <name type="scientific">Oryza nivara</name>
    <name type="common">Indian wild rice</name>
    <name type="synonym">Oryza sativa f. spontanea</name>
    <dbReference type="NCBI Taxonomy" id="4536"/>
    <lineage>
        <taxon>Eukaryota</taxon>
        <taxon>Viridiplantae</taxon>
        <taxon>Streptophyta</taxon>
        <taxon>Embryophyta</taxon>
        <taxon>Tracheophyta</taxon>
        <taxon>Spermatophyta</taxon>
        <taxon>Magnoliopsida</taxon>
        <taxon>Liliopsida</taxon>
        <taxon>Poales</taxon>
        <taxon>Poaceae</taxon>
        <taxon>BOP clade</taxon>
        <taxon>Oryzoideae</taxon>
        <taxon>Oryzeae</taxon>
        <taxon>Oryzinae</taxon>
        <taxon>Oryza</taxon>
    </lineage>
</organism>
<reference evidence="1" key="2">
    <citation type="submission" date="2018-04" db="EMBL/GenBank/DDBJ databases">
        <title>OnivRS2 (Oryza nivara Reference Sequence Version 2).</title>
        <authorList>
            <person name="Zhang J."/>
            <person name="Kudrna D."/>
            <person name="Lee S."/>
            <person name="Talag J."/>
            <person name="Rajasekar S."/>
            <person name="Welchert J."/>
            <person name="Hsing Y.-I."/>
            <person name="Wing R.A."/>
        </authorList>
    </citation>
    <scope>NUCLEOTIDE SEQUENCE [LARGE SCALE GENOMIC DNA]</scope>
    <source>
        <strain evidence="1">SL10</strain>
    </source>
</reference>
<protein>
    <recommendedName>
        <fullName evidence="3">Pre-mRNA-splicing factor 38</fullName>
    </recommendedName>
</protein>
<dbReference type="HOGENOM" id="CLU_1790020_0_0_1"/>
<dbReference type="Gramene" id="ONIVA04G00570.2">
    <property type="protein sequence ID" value="ONIVA04G00570.2"/>
    <property type="gene ID" value="ONIVA04G00570"/>
</dbReference>
<evidence type="ECO:0000313" key="2">
    <source>
        <dbReference type="Proteomes" id="UP000006591"/>
    </source>
</evidence>
<name>A0A0E0GX61_ORYNI</name>
<reference evidence="1" key="1">
    <citation type="submission" date="2015-04" db="UniProtKB">
        <authorList>
            <consortium name="EnsemblPlants"/>
        </authorList>
    </citation>
    <scope>IDENTIFICATION</scope>
    <source>
        <strain evidence="1">SL10</strain>
    </source>
</reference>
<evidence type="ECO:0008006" key="3">
    <source>
        <dbReference type="Google" id="ProtNLM"/>
    </source>
</evidence>
<dbReference type="AlphaFoldDB" id="A0A0E0GX61"/>
<accession>A0A0E0GX61</accession>
<dbReference type="STRING" id="4536.A0A0E0GX61"/>
<proteinExistence type="predicted"/>